<keyword evidence="5" id="KW-1185">Reference proteome</keyword>
<dbReference type="PROSITE" id="PS51740">
    <property type="entry name" value="SPOVT_ABRB"/>
    <property type="match status" value="1"/>
</dbReference>
<dbReference type="SMART" id="SM00966">
    <property type="entry name" value="SpoVT_AbrB"/>
    <property type="match status" value="1"/>
</dbReference>
<protein>
    <submittedName>
        <fullName evidence="4">AbrB/MazE/SpoVT family DNA-binding domain-containing protein</fullName>
    </submittedName>
</protein>
<dbReference type="NCBIfam" id="TIGR01439">
    <property type="entry name" value="lp_hng_hel_AbrB"/>
    <property type="match status" value="1"/>
</dbReference>
<evidence type="ECO:0000256" key="1">
    <source>
        <dbReference type="PROSITE-ProRule" id="PRU01076"/>
    </source>
</evidence>
<name>A0ABU5RVN7_9CYAN</name>
<dbReference type="EMBL" id="JAYGHX010000006">
    <property type="protein sequence ID" value="MEA5391837.1"/>
    <property type="molecule type" value="Genomic_DNA"/>
</dbReference>
<dbReference type="RefSeq" id="WP_323305821.1">
    <property type="nucleotide sequence ID" value="NZ_JAYGHX010000006.1"/>
</dbReference>
<dbReference type="SUPFAM" id="SSF89447">
    <property type="entry name" value="AbrB/MazE/MraZ-like"/>
    <property type="match status" value="1"/>
</dbReference>
<evidence type="ECO:0000313" key="5">
    <source>
        <dbReference type="Proteomes" id="UP001304461"/>
    </source>
</evidence>
<sequence length="82" mass="8616">MPAEDAATSSITSKGQVTIPKALRQQLGLARGGRVSFQLLGDHIEVRSCKPEQPLPAGGFGLLRSPRPPVPADFDPASLLTP</sequence>
<reference evidence="4 5" key="1">
    <citation type="submission" date="2023-12" db="EMBL/GenBank/DDBJ databases">
        <title>Baltic Sea Cyanobacteria.</title>
        <authorList>
            <person name="Delbaje E."/>
            <person name="Fewer D.P."/>
            <person name="Shishido T.K."/>
        </authorList>
    </citation>
    <scope>NUCLEOTIDE SEQUENCE [LARGE SCALE GENOMIC DNA]</scope>
    <source>
        <strain evidence="4 5">UHCC 0139</strain>
    </source>
</reference>
<evidence type="ECO:0000313" key="4">
    <source>
        <dbReference type="EMBL" id="MEA5391837.1"/>
    </source>
</evidence>
<feature type="region of interest" description="Disordered" evidence="2">
    <location>
        <begin position="55"/>
        <end position="82"/>
    </location>
</feature>
<comment type="caution">
    <text evidence="4">The sequence shown here is derived from an EMBL/GenBank/DDBJ whole genome shotgun (WGS) entry which is preliminary data.</text>
</comment>
<gene>
    <name evidence="4" type="ORF">VB738_11275</name>
</gene>
<dbReference type="Proteomes" id="UP001304461">
    <property type="component" value="Unassembled WGS sequence"/>
</dbReference>
<dbReference type="GO" id="GO:0003677">
    <property type="term" value="F:DNA binding"/>
    <property type="evidence" value="ECO:0007669"/>
    <property type="project" value="UniProtKB-KW"/>
</dbReference>
<dbReference type="Pfam" id="PF04014">
    <property type="entry name" value="MazE_antitoxin"/>
    <property type="match status" value="1"/>
</dbReference>
<proteinExistence type="predicted"/>
<keyword evidence="1 4" id="KW-0238">DNA-binding</keyword>
<accession>A0ABU5RVN7</accession>
<evidence type="ECO:0000256" key="2">
    <source>
        <dbReference type="SAM" id="MobiDB-lite"/>
    </source>
</evidence>
<evidence type="ECO:0000259" key="3">
    <source>
        <dbReference type="PROSITE" id="PS51740"/>
    </source>
</evidence>
<feature type="domain" description="SpoVT-AbrB" evidence="3">
    <location>
        <begin position="6"/>
        <end position="51"/>
    </location>
</feature>
<dbReference type="InterPro" id="IPR007159">
    <property type="entry name" value="SpoVT-AbrB_dom"/>
</dbReference>
<organism evidence="4 5">
    <name type="scientific">Cyanobium gracile UHCC 0139</name>
    <dbReference type="NCBI Taxonomy" id="3110308"/>
    <lineage>
        <taxon>Bacteria</taxon>
        <taxon>Bacillati</taxon>
        <taxon>Cyanobacteriota</taxon>
        <taxon>Cyanophyceae</taxon>
        <taxon>Synechococcales</taxon>
        <taxon>Prochlorococcaceae</taxon>
        <taxon>Cyanobium</taxon>
    </lineage>
</organism>
<dbReference type="Gene3D" id="2.10.260.10">
    <property type="match status" value="1"/>
</dbReference>
<dbReference type="InterPro" id="IPR037914">
    <property type="entry name" value="SpoVT-AbrB_sf"/>
</dbReference>